<dbReference type="EMBL" id="SLWU01000029">
    <property type="protein sequence ID" value="TCO57650.1"/>
    <property type="molecule type" value="Genomic_DNA"/>
</dbReference>
<dbReference type="SUPFAM" id="SSF46955">
    <property type="entry name" value="Putative DNA-binding domain"/>
    <property type="match status" value="1"/>
</dbReference>
<dbReference type="RefSeq" id="WP_132040690.1">
    <property type="nucleotide sequence ID" value="NZ_SLWU01000029.1"/>
</dbReference>
<sequence>MDKKLLRLPEVARILDLKVDRVYALAREGLLPVVRIGRQLRVDPDKLQEWIDNGGQGYPGGWKREAE</sequence>
<dbReference type="InterPro" id="IPR009061">
    <property type="entry name" value="DNA-bd_dom_put_sf"/>
</dbReference>
<dbReference type="InterPro" id="IPR010093">
    <property type="entry name" value="SinI_DNA-bd"/>
</dbReference>
<proteinExistence type="predicted"/>
<evidence type="ECO:0000313" key="3">
    <source>
        <dbReference type="Proteomes" id="UP000294886"/>
    </source>
</evidence>
<gene>
    <name evidence="2" type="ORF">EV203_12920</name>
</gene>
<feature type="domain" description="Helix-turn-helix" evidence="1">
    <location>
        <begin position="5"/>
        <end position="53"/>
    </location>
</feature>
<protein>
    <submittedName>
        <fullName evidence="2">Excisionase family DNA binding protein</fullName>
    </submittedName>
</protein>
<dbReference type="GO" id="GO:0003677">
    <property type="term" value="F:DNA binding"/>
    <property type="evidence" value="ECO:0007669"/>
    <property type="project" value="InterPro"/>
</dbReference>
<accession>A0A4V2S6W5</accession>
<dbReference type="InterPro" id="IPR041657">
    <property type="entry name" value="HTH_17"/>
</dbReference>
<organism evidence="2 3">
    <name type="scientific">Caldanaerobacter subterraneus</name>
    <dbReference type="NCBI Taxonomy" id="911092"/>
    <lineage>
        <taxon>Bacteria</taxon>
        <taxon>Bacillati</taxon>
        <taxon>Bacillota</taxon>
        <taxon>Clostridia</taxon>
        <taxon>Thermoanaerobacterales</taxon>
        <taxon>Thermoanaerobacteraceae</taxon>
        <taxon>Caldanaerobacter</taxon>
    </lineage>
</organism>
<dbReference type="Pfam" id="PF12728">
    <property type="entry name" value="HTH_17"/>
    <property type="match status" value="1"/>
</dbReference>
<evidence type="ECO:0000259" key="1">
    <source>
        <dbReference type="Pfam" id="PF12728"/>
    </source>
</evidence>
<dbReference type="NCBIfam" id="TIGR01764">
    <property type="entry name" value="excise"/>
    <property type="match status" value="1"/>
</dbReference>
<evidence type="ECO:0000313" key="2">
    <source>
        <dbReference type="EMBL" id="TCO57650.1"/>
    </source>
</evidence>
<comment type="caution">
    <text evidence="2">The sequence shown here is derived from an EMBL/GenBank/DDBJ whole genome shotgun (WGS) entry which is preliminary data.</text>
</comment>
<dbReference type="AlphaFoldDB" id="A0A4V2S6W5"/>
<dbReference type="Proteomes" id="UP000294886">
    <property type="component" value="Unassembled WGS sequence"/>
</dbReference>
<reference evidence="2 3" key="1">
    <citation type="submission" date="2019-03" db="EMBL/GenBank/DDBJ databases">
        <title>Genomic Encyclopedia of Type Strains, Phase IV (KMG-IV): sequencing the most valuable type-strain genomes for metagenomic binning, comparative biology and taxonomic classification.</title>
        <authorList>
            <person name="Goeker M."/>
        </authorList>
    </citation>
    <scope>NUCLEOTIDE SEQUENCE [LARGE SCALE GENOMIC DNA]</scope>
    <source>
        <strain evidence="2 3">DSM 13054</strain>
    </source>
</reference>
<name>A0A4V2S6W5_9THEO</name>